<dbReference type="PANTHER" id="PTHR11659">
    <property type="entry name" value="GLUTAMYL-TRNA GLN AMIDOTRANSFERASE SUBUNIT B MITOCHONDRIAL AND PROKARYOTIC PET112-RELATED"/>
    <property type="match status" value="1"/>
</dbReference>
<evidence type="ECO:0000256" key="8">
    <source>
        <dbReference type="ARBA" id="ARBA00047380"/>
    </source>
</evidence>
<dbReference type="InterPro" id="IPR023168">
    <property type="entry name" value="GatB_Yqey_C_2"/>
</dbReference>
<evidence type="ECO:0000256" key="10">
    <source>
        <dbReference type="HAMAP-Rule" id="MF_03147"/>
    </source>
</evidence>
<keyword evidence="6 10" id="KW-0648">Protein biosynthesis</keyword>
<proteinExistence type="inferred from homology"/>
<name>A0A7S4AF83_9STRA</name>
<evidence type="ECO:0000256" key="9">
    <source>
        <dbReference type="ARBA" id="ARBA00047913"/>
    </source>
</evidence>
<evidence type="ECO:0000256" key="1">
    <source>
        <dbReference type="ARBA" id="ARBA00005306"/>
    </source>
</evidence>
<reference evidence="13" key="1">
    <citation type="submission" date="2021-01" db="EMBL/GenBank/DDBJ databases">
        <authorList>
            <person name="Corre E."/>
            <person name="Pelletier E."/>
            <person name="Niang G."/>
            <person name="Scheremetjew M."/>
            <person name="Finn R."/>
            <person name="Kale V."/>
            <person name="Holt S."/>
            <person name="Cochrane G."/>
            <person name="Meng A."/>
            <person name="Brown T."/>
            <person name="Cohen L."/>
        </authorList>
    </citation>
    <scope>NUCLEOTIDE SEQUENCE</scope>
    <source>
        <strain evidence="13">10249 10 AB</strain>
    </source>
</reference>
<dbReference type="PROSITE" id="PS01234">
    <property type="entry name" value="GATB"/>
    <property type="match status" value="1"/>
</dbReference>
<evidence type="ECO:0000259" key="12">
    <source>
        <dbReference type="SMART" id="SM00845"/>
    </source>
</evidence>
<dbReference type="SUPFAM" id="SSF55931">
    <property type="entry name" value="Glutamine synthetase/guanido kinase"/>
    <property type="match status" value="1"/>
</dbReference>
<dbReference type="AlphaFoldDB" id="A0A7S4AF83"/>
<dbReference type="Pfam" id="PF02934">
    <property type="entry name" value="GatB_N"/>
    <property type="match status" value="1"/>
</dbReference>
<dbReference type="InterPro" id="IPR004413">
    <property type="entry name" value="GatB"/>
</dbReference>
<accession>A0A7S4AF83</accession>
<keyword evidence="5 10" id="KW-0067">ATP-binding</keyword>
<keyword evidence="10" id="KW-0496">Mitochondrion</keyword>
<dbReference type="InterPro" id="IPR042114">
    <property type="entry name" value="GatB_C_1"/>
</dbReference>
<dbReference type="Pfam" id="PF02637">
    <property type="entry name" value="GatB_Yqey"/>
    <property type="match status" value="1"/>
</dbReference>
<dbReference type="EMBL" id="HBIX01008481">
    <property type="protein sequence ID" value="CAE0713774.1"/>
    <property type="molecule type" value="Transcribed_RNA"/>
</dbReference>
<dbReference type="GO" id="GO:0005524">
    <property type="term" value="F:ATP binding"/>
    <property type="evidence" value="ECO:0007669"/>
    <property type="project" value="UniProtKB-KW"/>
</dbReference>
<evidence type="ECO:0000256" key="2">
    <source>
        <dbReference type="ARBA" id="ARBA00011123"/>
    </source>
</evidence>
<keyword evidence="4 10" id="KW-0547">Nucleotide-binding</keyword>
<protein>
    <recommendedName>
        <fullName evidence="10">Glutamyl-tRNA(Gln) amidotransferase subunit B, mitochondrial</fullName>
        <shortName evidence="10">Glu-AdT subunit B</shortName>
        <ecNumber evidence="10">6.3.5.-</ecNumber>
    </recommendedName>
</protein>
<dbReference type="InterPro" id="IPR018027">
    <property type="entry name" value="Asn/Gln_amidotransferase"/>
</dbReference>
<keyword evidence="3 10" id="KW-0436">Ligase</keyword>
<dbReference type="GO" id="GO:0030956">
    <property type="term" value="C:glutamyl-tRNA(Gln) amidotransferase complex"/>
    <property type="evidence" value="ECO:0007669"/>
    <property type="project" value="UniProtKB-UniRule"/>
</dbReference>
<dbReference type="GO" id="GO:0050567">
    <property type="term" value="F:glutaminyl-tRNA synthase (glutamine-hydrolyzing) activity"/>
    <property type="evidence" value="ECO:0007669"/>
    <property type="project" value="UniProtKB-UniRule"/>
</dbReference>
<comment type="similarity">
    <text evidence="1 10">Belongs to the GatB/GatE family. GatB subfamily.</text>
</comment>
<evidence type="ECO:0000256" key="11">
    <source>
        <dbReference type="SAM" id="MobiDB-lite"/>
    </source>
</evidence>
<sequence length="696" mass="77104">MIQRISASIPRYNASLPFVSSASRRRSRNVTDTVINTSSTSSANYYNFYYSTIGRRNISFSRLCCSKWSVDSDTGVVSLDGTPRFQTVIGLEIHAQLDISTKLFSGCPVPNSKSNNSSNSNKPNSSVWPMDVGVPGVLPRLSAEAVRAAVLSAGAMKCRLPPMSRFERKHYFYADLPLGYQITQQRWPLARDGFMVFRKSGNNINSKKKRRKKKPKHSSNNSDDDDDDKFTLRIERVQLEQDTGKTLADAYTNPLTNRKESLVDFNRAGRALIEVVSHPDLRSSRQASIAVETLRSLFKHIGTCDGKMEDGSLRCDLNVSIATISDGNDKDNSHAGGSSKKSNTDCDILSRTGHRVEVKNLNSIRQVQQAAEYEALRQSKAILENDSPTRQETRTFDVKTNKTVVIRTKEGAKDYRFMPEPDLPPLVLDSEEALGSDGVEAFLEANLPELPDDARQRLENEYGLSEYLAGVITNDPPAIAFFDEAVREARVQLQQPVGDRDKRKIPGTTANLLCNELFALVREFELQRLIEEGLIDSAAAGGGGDSSMRFSRVTGYQLGEVVAMVSEDKISNTMAKHLLRVLYSDAMEGEEEPELENESSSTIPPSSTSLVKSPRAVARERGFELVTDENELATLCRTVIDSSPKEMERYKLGGKYSTKITKFLLGKAMGASGGNAHPERLNEVLAEILQEMAPLE</sequence>
<comment type="subunit">
    <text evidence="10">Subunit of the heterotrimeric GatCAB amidotransferase (AdT) complex, composed of A, B and C subunits.</text>
</comment>
<comment type="function">
    <text evidence="10">Allows the formation of correctly charged Gln-tRNA(Gln) through the transamidation of misacylated Glu-tRNA(Gln) in the mitochondria. The reaction takes place in the presence of glutamine and ATP through an activated gamma-phospho-Glu-tRNA(Gln).</text>
</comment>
<dbReference type="InterPro" id="IPR017958">
    <property type="entry name" value="Gln-tRNA_amidoTrfase_suB_CS"/>
</dbReference>
<evidence type="ECO:0000256" key="6">
    <source>
        <dbReference type="ARBA" id="ARBA00022917"/>
    </source>
</evidence>
<dbReference type="HAMAP" id="MF_00121">
    <property type="entry name" value="GatB"/>
    <property type="match status" value="1"/>
</dbReference>
<comment type="subcellular location">
    <subcellularLocation>
        <location evidence="10">Mitochondrion</location>
    </subcellularLocation>
</comment>
<feature type="region of interest" description="Disordered" evidence="11">
    <location>
        <begin position="589"/>
        <end position="611"/>
    </location>
</feature>
<dbReference type="Gene3D" id="1.10.150.380">
    <property type="entry name" value="GatB domain, N-terminal subdomain"/>
    <property type="match status" value="1"/>
</dbReference>
<feature type="region of interest" description="Disordered" evidence="11">
    <location>
        <begin position="324"/>
        <end position="347"/>
    </location>
</feature>
<dbReference type="PANTHER" id="PTHR11659:SF0">
    <property type="entry name" value="GLUTAMYL-TRNA(GLN) AMIDOTRANSFERASE SUBUNIT B, MITOCHONDRIAL"/>
    <property type="match status" value="1"/>
</dbReference>
<dbReference type="GO" id="GO:0070681">
    <property type="term" value="P:glutaminyl-tRNAGln biosynthesis via transamidation"/>
    <property type="evidence" value="ECO:0007669"/>
    <property type="project" value="UniProtKB-UniRule"/>
</dbReference>
<dbReference type="EC" id="6.3.5.-" evidence="10"/>
<feature type="domain" description="Asn/Gln amidotransferase" evidence="12">
    <location>
        <begin position="480"/>
        <end position="689"/>
    </location>
</feature>
<evidence type="ECO:0000256" key="3">
    <source>
        <dbReference type="ARBA" id="ARBA00022598"/>
    </source>
</evidence>
<comment type="catalytic activity">
    <reaction evidence="9 10">
        <text>L-glutamyl-tRNA(Gln) + L-glutamine + ATP + H2O = L-glutaminyl-tRNA(Gln) + L-glutamate + ADP + phosphate + H(+)</text>
        <dbReference type="Rhea" id="RHEA:17521"/>
        <dbReference type="Rhea" id="RHEA-COMP:9681"/>
        <dbReference type="Rhea" id="RHEA-COMP:9684"/>
        <dbReference type="ChEBI" id="CHEBI:15377"/>
        <dbReference type="ChEBI" id="CHEBI:15378"/>
        <dbReference type="ChEBI" id="CHEBI:29985"/>
        <dbReference type="ChEBI" id="CHEBI:30616"/>
        <dbReference type="ChEBI" id="CHEBI:43474"/>
        <dbReference type="ChEBI" id="CHEBI:58359"/>
        <dbReference type="ChEBI" id="CHEBI:78520"/>
        <dbReference type="ChEBI" id="CHEBI:78521"/>
        <dbReference type="ChEBI" id="CHEBI:456216"/>
    </reaction>
</comment>
<organism evidence="13">
    <name type="scientific">Pseudo-nitzschia australis</name>
    <dbReference type="NCBI Taxonomy" id="44445"/>
    <lineage>
        <taxon>Eukaryota</taxon>
        <taxon>Sar</taxon>
        <taxon>Stramenopiles</taxon>
        <taxon>Ochrophyta</taxon>
        <taxon>Bacillariophyta</taxon>
        <taxon>Bacillariophyceae</taxon>
        <taxon>Bacillariophycidae</taxon>
        <taxon>Bacillariales</taxon>
        <taxon>Bacillariaceae</taxon>
        <taxon>Pseudo-nitzschia</taxon>
    </lineage>
</organism>
<comment type="catalytic activity">
    <reaction evidence="8">
        <text>L-aspartyl-tRNA(Asn) + L-glutamine + ATP + H2O = L-asparaginyl-tRNA(Asn) + L-glutamate + ADP + phosphate + 2 H(+)</text>
        <dbReference type="Rhea" id="RHEA:14513"/>
        <dbReference type="Rhea" id="RHEA-COMP:9674"/>
        <dbReference type="Rhea" id="RHEA-COMP:9677"/>
        <dbReference type="ChEBI" id="CHEBI:15377"/>
        <dbReference type="ChEBI" id="CHEBI:15378"/>
        <dbReference type="ChEBI" id="CHEBI:29985"/>
        <dbReference type="ChEBI" id="CHEBI:30616"/>
        <dbReference type="ChEBI" id="CHEBI:43474"/>
        <dbReference type="ChEBI" id="CHEBI:58359"/>
        <dbReference type="ChEBI" id="CHEBI:78515"/>
        <dbReference type="ChEBI" id="CHEBI:78516"/>
        <dbReference type="ChEBI" id="CHEBI:456216"/>
    </reaction>
</comment>
<dbReference type="Gene3D" id="1.10.10.410">
    <property type="match status" value="1"/>
</dbReference>
<comment type="function">
    <text evidence="7">Allows the formation of correctly charged Asn-tRNA(Asn) or Gln-tRNA(Gln) through the transamidation of misacylated Asp-tRNA(Asn) or Glu-tRNA(Gln) in organisms which lack either or both of asparaginyl-tRNA or glutaminyl-tRNA synthetases. The reaction takes place in the presence of glutamine and ATP through an activated phospho-Asp-tRNA(Asn) or phospho-Glu-tRNA(Gln).</text>
</comment>
<dbReference type="SMART" id="SM00845">
    <property type="entry name" value="GatB_Yqey"/>
    <property type="match status" value="1"/>
</dbReference>
<dbReference type="InterPro" id="IPR006075">
    <property type="entry name" value="Asn/Gln-tRNA_Trfase_suB/E_cat"/>
</dbReference>
<feature type="region of interest" description="Disordered" evidence="11">
    <location>
        <begin position="200"/>
        <end position="229"/>
    </location>
</feature>
<evidence type="ECO:0000256" key="4">
    <source>
        <dbReference type="ARBA" id="ARBA00022741"/>
    </source>
</evidence>
<evidence type="ECO:0000313" key="13">
    <source>
        <dbReference type="EMBL" id="CAE0713774.1"/>
    </source>
</evidence>
<comment type="subunit">
    <text evidence="2">Heterotrimer of A, B and C subunits.</text>
</comment>
<dbReference type="NCBIfam" id="NF004012">
    <property type="entry name" value="PRK05477.1-2"/>
    <property type="match status" value="1"/>
</dbReference>
<dbReference type="InterPro" id="IPR017959">
    <property type="entry name" value="Asn/Gln-tRNA_amidoTrfase_suB/E"/>
</dbReference>
<dbReference type="InterPro" id="IPR014746">
    <property type="entry name" value="Gln_synth/guanido_kin_cat_dom"/>
</dbReference>
<dbReference type="GO" id="GO:0005739">
    <property type="term" value="C:mitochondrion"/>
    <property type="evidence" value="ECO:0007669"/>
    <property type="project" value="UniProtKB-SubCell"/>
</dbReference>
<dbReference type="GO" id="GO:0032543">
    <property type="term" value="P:mitochondrial translation"/>
    <property type="evidence" value="ECO:0007669"/>
    <property type="project" value="UniProtKB-UniRule"/>
</dbReference>
<evidence type="ECO:0000256" key="7">
    <source>
        <dbReference type="ARBA" id="ARBA00024799"/>
    </source>
</evidence>
<feature type="compositionally biased region" description="Low complexity" evidence="11">
    <location>
        <begin position="598"/>
        <end position="609"/>
    </location>
</feature>
<evidence type="ECO:0000256" key="5">
    <source>
        <dbReference type="ARBA" id="ARBA00022840"/>
    </source>
</evidence>
<dbReference type="InterPro" id="IPR003789">
    <property type="entry name" value="Asn/Gln_tRNA_amidoTrase-B-like"/>
</dbReference>
<dbReference type="SUPFAM" id="SSF89095">
    <property type="entry name" value="GatB/YqeY motif"/>
    <property type="match status" value="2"/>
</dbReference>
<gene>
    <name evidence="13" type="ORF">PAUS00366_LOCUS6526</name>
</gene>
<feature type="compositionally biased region" description="Basic residues" evidence="11">
    <location>
        <begin position="206"/>
        <end position="217"/>
    </location>
</feature>